<gene>
    <name evidence="2" type="ORF">ILUMI_19837</name>
</gene>
<evidence type="ECO:0000256" key="1">
    <source>
        <dbReference type="SAM" id="Coils"/>
    </source>
</evidence>
<name>A0A8K0G574_IGNLU</name>
<comment type="caution">
    <text evidence="2">The sequence shown here is derived from an EMBL/GenBank/DDBJ whole genome shotgun (WGS) entry which is preliminary data.</text>
</comment>
<protein>
    <submittedName>
        <fullName evidence="2">Uncharacterized protein</fullName>
    </submittedName>
</protein>
<dbReference type="OrthoDB" id="10069752at2759"/>
<dbReference type="Proteomes" id="UP000801492">
    <property type="component" value="Unassembled WGS sequence"/>
</dbReference>
<evidence type="ECO:0000313" key="2">
    <source>
        <dbReference type="EMBL" id="KAF2886336.1"/>
    </source>
</evidence>
<keyword evidence="3" id="KW-1185">Reference proteome</keyword>
<sequence length="377" mass="43159">MENSQKEIQQLKEENIKFKGKTRETRNQIRMTGKRRKKYIIFKATRETKGHNPLTATRLKASKEEVHKLEVATLNMRTLRTEDMITELEYAVNKLKWNVIGIAEVRKNGEKIIKRKSGNVLYYKYEKKGYGRVGFKIHTGARKKNVGRPDDPEIAKAFRKICDYIEESNDCQCSVEELLFVSDKKDLENYNEILAYEAASAKQGPPVINERAFAQFVFGNADINLSTIDGHGTFHCMEGIKGGTPTESVEKNVPLWDNTPGLKSIQIEDFNVPRPIYETFWIMTPSDILWLLDLPASSYDAINSVLHFANKKISELKLKRCFVTFDQPLYAKVREIVALSPDLPNITVRLAGFHMLMSFMSAIGHIMNESGLKEVWS</sequence>
<organism evidence="2 3">
    <name type="scientific">Ignelater luminosus</name>
    <name type="common">Cucubano</name>
    <name type="synonym">Pyrophorus luminosus</name>
    <dbReference type="NCBI Taxonomy" id="2038154"/>
    <lineage>
        <taxon>Eukaryota</taxon>
        <taxon>Metazoa</taxon>
        <taxon>Ecdysozoa</taxon>
        <taxon>Arthropoda</taxon>
        <taxon>Hexapoda</taxon>
        <taxon>Insecta</taxon>
        <taxon>Pterygota</taxon>
        <taxon>Neoptera</taxon>
        <taxon>Endopterygota</taxon>
        <taxon>Coleoptera</taxon>
        <taxon>Polyphaga</taxon>
        <taxon>Elateriformia</taxon>
        <taxon>Elateroidea</taxon>
        <taxon>Elateridae</taxon>
        <taxon>Agrypninae</taxon>
        <taxon>Pyrophorini</taxon>
        <taxon>Ignelater</taxon>
    </lineage>
</organism>
<evidence type="ECO:0000313" key="3">
    <source>
        <dbReference type="Proteomes" id="UP000801492"/>
    </source>
</evidence>
<reference evidence="2" key="1">
    <citation type="submission" date="2019-08" db="EMBL/GenBank/DDBJ databases">
        <title>The genome of the North American firefly Photinus pyralis.</title>
        <authorList>
            <consortium name="Photinus pyralis genome working group"/>
            <person name="Fallon T.R."/>
            <person name="Sander Lower S.E."/>
            <person name="Weng J.-K."/>
        </authorList>
    </citation>
    <scope>NUCLEOTIDE SEQUENCE</scope>
    <source>
        <strain evidence="2">TRF0915ILg1</strain>
        <tissue evidence="2">Whole body</tissue>
    </source>
</reference>
<dbReference type="AlphaFoldDB" id="A0A8K0G574"/>
<proteinExistence type="predicted"/>
<accession>A0A8K0G574</accession>
<feature type="coiled-coil region" evidence="1">
    <location>
        <begin position="1"/>
        <end position="28"/>
    </location>
</feature>
<dbReference type="EMBL" id="VTPC01088033">
    <property type="protein sequence ID" value="KAF2886336.1"/>
    <property type="molecule type" value="Genomic_DNA"/>
</dbReference>
<keyword evidence="1" id="KW-0175">Coiled coil</keyword>